<accession>A0A368VGV8</accession>
<dbReference type="Proteomes" id="UP000252415">
    <property type="component" value="Unassembled WGS sequence"/>
</dbReference>
<dbReference type="AlphaFoldDB" id="A0A368VGV8"/>
<dbReference type="EMBL" id="QPJD01000032">
    <property type="protein sequence ID" value="RCW40580.1"/>
    <property type="molecule type" value="Genomic_DNA"/>
</dbReference>
<name>A0A368VGV8_9BACL</name>
<sequence>MNVIWRKEWTKKYETPWSIIEKLSFANRVERDDLLRVLGGGGIKGIKSKVIGDKRRDLFDLNGFDDELLCRVLELDILDLNKHTINTLISPLHYYRELPHSWFYKNIRWCTECLGNGYHSWFHQFTLLDSCPFHGLALMEMCPNCHNHIPFLVSNKSLDMPFICKCGYIFADFSESRWRNWNKQNIITDEVVMKWLSKDNTETAGSLWLFHPRHGHLKLLTTEHPLITSKPFIIQHTVKREETRSPDIKRKIFVANREIFISVQRYILKKLKRHHQCISQLWELKKGDMTEFPEICPYAYAYVFWRKSLLELDHFYRRNIRGDDIDPPKNNGSGMVVTKIIKDELHYLVEEFTRQTKKTNDTVREAALIWILNRVTGEFSINFFNEWFKIAGEAAGKEYAPNSTEVERIKNICFPKIAFKYDVSLKSPIECISLSKPREYLYYKCPNKTLQSRKKLAQMKSHLPSSIAIAMKGLGNPNDDNKRLQAYVDRYVSKF</sequence>
<feature type="domain" description="TniQ" evidence="1">
    <location>
        <begin position="12"/>
        <end position="138"/>
    </location>
</feature>
<comment type="caution">
    <text evidence="2">The sequence shown here is derived from an EMBL/GenBank/DDBJ whole genome shotgun (WGS) entry which is preliminary data.</text>
</comment>
<organism evidence="2 3">
    <name type="scientific">Paenibacillus prosopidis</name>
    <dbReference type="NCBI Taxonomy" id="630520"/>
    <lineage>
        <taxon>Bacteria</taxon>
        <taxon>Bacillati</taxon>
        <taxon>Bacillota</taxon>
        <taxon>Bacilli</taxon>
        <taxon>Bacillales</taxon>
        <taxon>Paenibacillaceae</taxon>
        <taxon>Paenibacillus</taxon>
    </lineage>
</organism>
<dbReference type="InterPro" id="IPR009492">
    <property type="entry name" value="TniQ"/>
</dbReference>
<protein>
    <submittedName>
        <fullName evidence="2">TniQ protein</fullName>
    </submittedName>
</protein>
<dbReference type="Pfam" id="PF06527">
    <property type="entry name" value="TniQ"/>
    <property type="match status" value="1"/>
</dbReference>
<evidence type="ECO:0000313" key="3">
    <source>
        <dbReference type="Proteomes" id="UP000252415"/>
    </source>
</evidence>
<evidence type="ECO:0000259" key="1">
    <source>
        <dbReference type="Pfam" id="PF06527"/>
    </source>
</evidence>
<reference evidence="2 3" key="1">
    <citation type="submission" date="2018-07" db="EMBL/GenBank/DDBJ databases">
        <title>Genomic Encyclopedia of Type Strains, Phase III (KMG-III): the genomes of soil and plant-associated and newly described type strains.</title>
        <authorList>
            <person name="Whitman W."/>
        </authorList>
    </citation>
    <scope>NUCLEOTIDE SEQUENCE [LARGE SCALE GENOMIC DNA]</scope>
    <source>
        <strain evidence="2 3">CECT 7506</strain>
    </source>
</reference>
<gene>
    <name evidence="2" type="ORF">DFP97_13214</name>
</gene>
<keyword evidence="3" id="KW-1185">Reference proteome</keyword>
<evidence type="ECO:0000313" key="2">
    <source>
        <dbReference type="EMBL" id="RCW40580.1"/>
    </source>
</evidence>
<dbReference type="RefSeq" id="WP_114384194.1">
    <property type="nucleotide sequence ID" value="NZ_QPJD01000032.1"/>
</dbReference>
<dbReference type="OrthoDB" id="2543325at2"/>
<proteinExistence type="predicted"/>